<proteinExistence type="inferred from homology"/>
<evidence type="ECO:0000313" key="8">
    <source>
        <dbReference type="Proteomes" id="UP000320390"/>
    </source>
</evidence>
<dbReference type="GO" id="GO:1990904">
    <property type="term" value="C:ribonucleoprotein complex"/>
    <property type="evidence" value="ECO:0007669"/>
    <property type="project" value="UniProtKB-KW"/>
</dbReference>
<keyword evidence="8" id="KW-1185">Reference proteome</keyword>
<evidence type="ECO:0000256" key="5">
    <source>
        <dbReference type="HAMAP-Rule" id="MF_00373"/>
    </source>
</evidence>
<evidence type="ECO:0000256" key="3">
    <source>
        <dbReference type="ARBA" id="ARBA00023274"/>
    </source>
</evidence>
<dbReference type="Gene3D" id="2.30.170.40">
    <property type="entry name" value="Ribosomal protein L28/L24"/>
    <property type="match status" value="1"/>
</dbReference>
<protein>
    <recommendedName>
        <fullName evidence="4 5">Large ribosomal subunit protein bL28</fullName>
    </recommendedName>
</protein>
<dbReference type="GO" id="GO:0003735">
    <property type="term" value="F:structural constituent of ribosome"/>
    <property type="evidence" value="ECO:0007669"/>
    <property type="project" value="InterPro"/>
</dbReference>
<feature type="region of interest" description="Disordered" evidence="6">
    <location>
        <begin position="1"/>
        <end position="35"/>
    </location>
</feature>
<name>A0A518ERL3_9BACT</name>
<dbReference type="Pfam" id="PF00830">
    <property type="entry name" value="Ribosomal_L28"/>
    <property type="match status" value="1"/>
</dbReference>
<dbReference type="SUPFAM" id="SSF143800">
    <property type="entry name" value="L28p-like"/>
    <property type="match status" value="1"/>
</dbReference>
<dbReference type="OrthoDB" id="9805609at2"/>
<organism evidence="7 8">
    <name type="scientific">Saltatorellus ferox</name>
    <dbReference type="NCBI Taxonomy" id="2528018"/>
    <lineage>
        <taxon>Bacteria</taxon>
        <taxon>Pseudomonadati</taxon>
        <taxon>Planctomycetota</taxon>
        <taxon>Planctomycetia</taxon>
        <taxon>Planctomycetia incertae sedis</taxon>
        <taxon>Saltatorellus</taxon>
    </lineage>
</organism>
<evidence type="ECO:0000256" key="4">
    <source>
        <dbReference type="ARBA" id="ARBA00035174"/>
    </source>
</evidence>
<sequence length="98" mass="10771">MSRTCQVTDRGTQTGGNIARRGLPKKSGGVGLRTTGHTKRTFKVNVQKKRIWVPEMGEYVTVRLSTKAMRTIDKNGAYPTLLKAGLIKAVKPKAKSQD</sequence>
<dbReference type="NCBIfam" id="TIGR00009">
    <property type="entry name" value="L28"/>
    <property type="match status" value="1"/>
</dbReference>
<dbReference type="PANTHER" id="PTHR13528:SF2">
    <property type="entry name" value="LARGE RIBOSOMAL SUBUNIT PROTEIN BL28M"/>
    <property type="match status" value="1"/>
</dbReference>
<accession>A0A518ERL3</accession>
<dbReference type="InterPro" id="IPR001383">
    <property type="entry name" value="Ribosomal_bL28_bact-type"/>
</dbReference>
<feature type="compositionally biased region" description="Polar residues" evidence="6">
    <location>
        <begin position="1"/>
        <end position="16"/>
    </location>
</feature>
<dbReference type="GO" id="GO:0005840">
    <property type="term" value="C:ribosome"/>
    <property type="evidence" value="ECO:0007669"/>
    <property type="project" value="UniProtKB-KW"/>
</dbReference>
<dbReference type="InterPro" id="IPR037147">
    <property type="entry name" value="Ribosomal_bL28_sf"/>
</dbReference>
<dbReference type="RefSeq" id="WP_145197075.1">
    <property type="nucleotide sequence ID" value="NZ_CP036434.1"/>
</dbReference>
<comment type="similarity">
    <text evidence="1 5">Belongs to the bacterial ribosomal protein bL28 family.</text>
</comment>
<gene>
    <name evidence="5 7" type="primary">rpmB</name>
    <name evidence="7" type="ORF">Poly30_22000</name>
</gene>
<dbReference type="EMBL" id="CP036434">
    <property type="protein sequence ID" value="QDV06685.1"/>
    <property type="molecule type" value="Genomic_DNA"/>
</dbReference>
<dbReference type="Proteomes" id="UP000320390">
    <property type="component" value="Chromosome"/>
</dbReference>
<dbReference type="GO" id="GO:0006412">
    <property type="term" value="P:translation"/>
    <property type="evidence" value="ECO:0007669"/>
    <property type="project" value="UniProtKB-UniRule"/>
</dbReference>
<dbReference type="PANTHER" id="PTHR13528">
    <property type="entry name" value="39S RIBOSOMAL PROTEIN L28, MITOCHONDRIAL"/>
    <property type="match status" value="1"/>
</dbReference>
<evidence type="ECO:0000313" key="7">
    <source>
        <dbReference type="EMBL" id="QDV06685.1"/>
    </source>
</evidence>
<dbReference type="InterPro" id="IPR026569">
    <property type="entry name" value="Ribosomal_bL28"/>
</dbReference>
<evidence type="ECO:0000256" key="6">
    <source>
        <dbReference type="SAM" id="MobiDB-lite"/>
    </source>
</evidence>
<keyword evidence="3 5" id="KW-0687">Ribonucleoprotein</keyword>
<dbReference type="AlphaFoldDB" id="A0A518ERL3"/>
<dbReference type="InterPro" id="IPR034704">
    <property type="entry name" value="Ribosomal_bL28/bL31-like_sf"/>
</dbReference>
<reference evidence="7 8" key="1">
    <citation type="submission" date="2019-02" db="EMBL/GenBank/DDBJ databases">
        <title>Deep-cultivation of Planctomycetes and their phenomic and genomic characterization uncovers novel biology.</title>
        <authorList>
            <person name="Wiegand S."/>
            <person name="Jogler M."/>
            <person name="Boedeker C."/>
            <person name="Pinto D."/>
            <person name="Vollmers J."/>
            <person name="Rivas-Marin E."/>
            <person name="Kohn T."/>
            <person name="Peeters S.H."/>
            <person name="Heuer A."/>
            <person name="Rast P."/>
            <person name="Oberbeckmann S."/>
            <person name="Bunk B."/>
            <person name="Jeske O."/>
            <person name="Meyerdierks A."/>
            <person name="Storesund J.E."/>
            <person name="Kallscheuer N."/>
            <person name="Luecker S."/>
            <person name="Lage O.M."/>
            <person name="Pohl T."/>
            <person name="Merkel B.J."/>
            <person name="Hornburger P."/>
            <person name="Mueller R.-W."/>
            <person name="Bruemmer F."/>
            <person name="Labrenz M."/>
            <person name="Spormann A.M."/>
            <person name="Op den Camp H."/>
            <person name="Overmann J."/>
            <person name="Amann R."/>
            <person name="Jetten M.S.M."/>
            <person name="Mascher T."/>
            <person name="Medema M.H."/>
            <person name="Devos D.P."/>
            <person name="Kaster A.-K."/>
            <person name="Ovreas L."/>
            <person name="Rohde M."/>
            <person name="Galperin M.Y."/>
            <person name="Jogler C."/>
        </authorList>
    </citation>
    <scope>NUCLEOTIDE SEQUENCE [LARGE SCALE GENOMIC DNA]</scope>
    <source>
        <strain evidence="7 8">Poly30</strain>
    </source>
</reference>
<evidence type="ECO:0000256" key="2">
    <source>
        <dbReference type="ARBA" id="ARBA00022980"/>
    </source>
</evidence>
<keyword evidence="2 5" id="KW-0689">Ribosomal protein</keyword>
<dbReference type="HAMAP" id="MF_00373">
    <property type="entry name" value="Ribosomal_bL28"/>
    <property type="match status" value="1"/>
</dbReference>
<evidence type="ECO:0000256" key="1">
    <source>
        <dbReference type="ARBA" id="ARBA00008760"/>
    </source>
</evidence>